<dbReference type="EMBL" id="FUEG01000005">
    <property type="protein sequence ID" value="SJL04733.1"/>
    <property type="molecule type" value="Genomic_DNA"/>
</dbReference>
<dbReference type="STRING" id="47428.A0A284R7Q2"/>
<feature type="region of interest" description="Disordered" evidence="2">
    <location>
        <begin position="696"/>
        <end position="720"/>
    </location>
</feature>
<proteinExistence type="predicted"/>
<feature type="compositionally biased region" description="Gly residues" evidence="2">
    <location>
        <begin position="69"/>
        <end position="79"/>
    </location>
</feature>
<feature type="compositionally biased region" description="Polar residues" evidence="2">
    <location>
        <begin position="1"/>
        <end position="20"/>
    </location>
</feature>
<evidence type="ECO:0000256" key="2">
    <source>
        <dbReference type="SAM" id="MobiDB-lite"/>
    </source>
</evidence>
<organism evidence="3 4">
    <name type="scientific">Armillaria ostoyae</name>
    <name type="common">Armillaria root rot fungus</name>
    <dbReference type="NCBI Taxonomy" id="47428"/>
    <lineage>
        <taxon>Eukaryota</taxon>
        <taxon>Fungi</taxon>
        <taxon>Dikarya</taxon>
        <taxon>Basidiomycota</taxon>
        <taxon>Agaricomycotina</taxon>
        <taxon>Agaricomycetes</taxon>
        <taxon>Agaricomycetidae</taxon>
        <taxon>Agaricales</taxon>
        <taxon>Marasmiineae</taxon>
        <taxon>Physalacriaceae</taxon>
        <taxon>Armillaria</taxon>
    </lineage>
</organism>
<accession>A0A284R7Q2</accession>
<feature type="compositionally biased region" description="Polar residues" evidence="2">
    <location>
        <begin position="50"/>
        <end position="68"/>
    </location>
</feature>
<feature type="compositionally biased region" description="Polar residues" evidence="2">
    <location>
        <begin position="253"/>
        <end position="274"/>
    </location>
</feature>
<feature type="compositionally biased region" description="Low complexity" evidence="2">
    <location>
        <begin position="456"/>
        <end position="477"/>
    </location>
</feature>
<evidence type="ECO:0000256" key="1">
    <source>
        <dbReference type="SAM" id="Coils"/>
    </source>
</evidence>
<evidence type="ECO:0000313" key="4">
    <source>
        <dbReference type="Proteomes" id="UP000219338"/>
    </source>
</evidence>
<feature type="coiled-coil region" evidence="1">
    <location>
        <begin position="527"/>
        <end position="599"/>
    </location>
</feature>
<feature type="region of interest" description="Disordered" evidence="2">
    <location>
        <begin position="48"/>
        <end position="90"/>
    </location>
</feature>
<keyword evidence="4" id="KW-1185">Reference proteome</keyword>
<feature type="compositionally biased region" description="Polar residues" evidence="2">
    <location>
        <begin position="295"/>
        <end position="305"/>
    </location>
</feature>
<feature type="region of interest" description="Disordered" evidence="2">
    <location>
        <begin position="251"/>
        <end position="431"/>
    </location>
</feature>
<dbReference type="AlphaFoldDB" id="A0A284R7Q2"/>
<reference evidence="4" key="1">
    <citation type="journal article" date="2017" name="Nat. Ecol. Evol.">
        <title>Genome expansion and lineage-specific genetic innovations in the forest pathogenic fungi Armillaria.</title>
        <authorList>
            <person name="Sipos G."/>
            <person name="Prasanna A.N."/>
            <person name="Walter M.C."/>
            <person name="O'Connor E."/>
            <person name="Balint B."/>
            <person name="Krizsan K."/>
            <person name="Kiss B."/>
            <person name="Hess J."/>
            <person name="Varga T."/>
            <person name="Slot J."/>
            <person name="Riley R."/>
            <person name="Boka B."/>
            <person name="Rigling D."/>
            <person name="Barry K."/>
            <person name="Lee J."/>
            <person name="Mihaltcheva S."/>
            <person name="LaButti K."/>
            <person name="Lipzen A."/>
            <person name="Waldron R."/>
            <person name="Moloney N.M."/>
            <person name="Sperisen C."/>
            <person name="Kredics L."/>
            <person name="Vagvoelgyi C."/>
            <person name="Patrignani A."/>
            <person name="Fitzpatrick D."/>
            <person name="Nagy I."/>
            <person name="Doyle S."/>
            <person name="Anderson J.B."/>
            <person name="Grigoriev I.V."/>
            <person name="Gueldener U."/>
            <person name="Muensterkoetter M."/>
            <person name="Nagy L.G."/>
        </authorList>
    </citation>
    <scope>NUCLEOTIDE SEQUENCE [LARGE SCALE GENOMIC DNA]</scope>
    <source>
        <strain evidence="4">C18/9</strain>
    </source>
</reference>
<feature type="region of interest" description="Disordered" evidence="2">
    <location>
        <begin position="142"/>
        <end position="163"/>
    </location>
</feature>
<dbReference type="OrthoDB" id="3216045at2759"/>
<evidence type="ECO:0000313" key="3">
    <source>
        <dbReference type="EMBL" id="SJL04733.1"/>
    </source>
</evidence>
<protein>
    <submittedName>
        <fullName evidence="3">Uncharacterized protein</fullName>
    </submittedName>
</protein>
<gene>
    <name evidence="3" type="ORF">ARMOST_08103</name>
</gene>
<feature type="compositionally biased region" description="Low complexity" evidence="2">
    <location>
        <begin position="358"/>
        <end position="376"/>
    </location>
</feature>
<keyword evidence="1" id="KW-0175">Coiled coil</keyword>
<feature type="region of interest" description="Disordered" evidence="2">
    <location>
        <begin position="1"/>
        <end position="34"/>
    </location>
</feature>
<dbReference type="Proteomes" id="UP000219338">
    <property type="component" value="Unassembled WGS sequence"/>
</dbReference>
<name>A0A284R7Q2_ARMOS</name>
<dbReference type="OMA" id="SFESHEY"/>
<feature type="region of interest" description="Disordered" evidence="2">
    <location>
        <begin position="452"/>
        <end position="513"/>
    </location>
</feature>
<feature type="compositionally biased region" description="Low complexity" evidence="2">
    <location>
        <begin position="275"/>
        <end position="292"/>
    </location>
</feature>
<feature type="compositionally biased region" description="Polar residues" evidence="2">
    <location>
        <begin position="696"/>
        <end position="716"/>
    </location>
</feature>
<sequence>MSASKRISTPSRIPRNSLNTPRPPPSDFSPGHTSAFKSLSFRSLLPFGPSKTTTHVSPTVTPKSSTGSNGAGWHGGFGIVKGNPNGVKERGRERKMSFGRVMVIDIAHANKEKKDPIAPAPTSPLPDLSTIIEADTSGISISKHLPPASIPDTPDTPQVETSLPDLEFSLPDDELDLSTSHIGAQVREAMVPGAGWGKTKMTGLDDVKGEDSFDLDKEVAKLMEGDQKQGQDEESFNLDKEVAKLLNAKRPSDSINGLDTSKTVIASSPDRTSGSLLPLARRPQSSLPRLRPMTSPVTAAQNIFNRESMEIPTTRENSPARTSISASSSRHILSFESHEYSGHSSHIHHPTKLPPSPLSSTNTPPSLKSKSTTRPPAHTRLRPSIDIPRTSIDIPSVRSRKRSVSTTGTEPRRERPGSSMSASPSHPWLGPRTEKAFKAAGLLDYDRDPSLKRYTSLRGDSRPGSSRRGSETTTYSRASESLDSPYHAPGRDTPRSVSTAPTSISDVESERMRERHEMETGALLNALSDSQRIVKVLREENTELRERLADRDAERDELIAERREFEEQARERFDLAERVGELEEENAALRSFVDGLRREVAAWEMKAACSDITDGDVSSISRAGIGRIDPDECVRFNPEVGTPDVREEEEDLTARIRKRVSTASSLFPILPSNMSILMAEDGADVASSPLLNHNSYQHSRKASQGDQSMITMSSGPGSPRSLFLKPEDEDHLVDMDNISFGADVEVLSRH</sequence>
<feature type="compositionally biased region" description="Low complexity" evidence="2">
    <location>
        <begin position="319"/>
        <end position="334"/>
    </location>
</feature>
<feature type="compositionally biased region" description="Polar residues" evidence="2">
    <location>
        <begin position="495"/>
        <end position="506"/>
    </location>
</feature>